<keyword evidence="2" id="KW-1185">Reference proteome</keyword>
<dbReference type="OrthoDB" id="5858639at2759"/>
<evidence type="ECO:0008006" key="3">
    <source>
        <dbReference type="Google" id="ProtNLM"/>
    </source>
</evidence>
<dbReference type="Proteomes" id="UP000252519">
    <property type="component" value="Unassembled WGS sequence"/>
</dbReference>
<accession>A0A368F8J1</accession>
<dbReference type="EMBL" id="JOJR01007041">
    <property type="protein sequence ID" value="RCN26507.1"/>
    <property type="molecule type" value="Genomic_DNA"/>
</dbReference>
<comment type="caution">
    <text evidence="1">The sequence shown here is derived from an EMBL/GenBank/DDBJ whole genome shotgun (WGS) entry which is preliminary data.</text>
</comment>
<feature type="non-terminal residue" evidence="1">
    <location>
        <position position="110"/>
    </location>
</feature>
<reference evidence="1 2" key="1">
    <citation type="submission" date="2014-10" db="EMBL/GenBank/DDBJ databases">
        <title>Draft genome of the hookworm Ancylostoma caninum.</title>
        <authorList>
            <person name="Mitreva M."/>
        </authorList>
    </citation>
    <scope>NUCLEOTIDE SEQUENCE [LARGE SCALE GENOMIC DNA]</scope>
    <source>
        <strain evidence="1 2">Baltimore</strain>
    </source>
</reference>
<organism evidence="1 2">
    <name type="scientific">Ancylostoma caninum</name>
    <name type="common">Dog hookworm</name>
    <dbReference type="NCBI Taxonomy" id="29170"/>
    <lineage>
        <taxon>Eukaryota</taxon>
        <taxon>Metazoa</taxon>
        <taxon>Ecdysozoa</taxon>
        <taxon>Nematoda</taxon>
        <taxon>Chromadorea</taxon>
        <taxon>Rhabditida</taxon>
        <taxon>Rhabditina</taxon>
        <taxon>Rhabditomorpha</taxon>
        <taxon>Strongyloidea</taxon>
        <taxon>Ancylostomatidae</taxon>
        <taxon>Ancylostomatinae</taxon>
        <taxon>Ancylostoma</taxon>
    </lineage>
</organism>
<name>A0A368F8J1_ANCCA</name>
<proteinExistence type="predicted"/>
<protein>
    <recommendedName>
        <fullName evidence="3">EGF-like domain-containing protein</fullName>
    </recommendedName>
</protein>
<dbReference type="AlphaFoldDB" id="A0A368F8J1"/>
<evidence type="ECO:0000313" key="2">
    <source>
        <dbReference type="Proteomes" id="UP000252519"/>
    </source>
</evidence>
<gene>
    <name evidence="1" type="ORF">ANCCAN_27766</name>
</gene>
<evidence type="ECO:0000313" key="1">
    <source>
        <dbReference type="EMBL" id="RCN26507.1"/>
    </source>
</evidence>
<sequence length="110" mass="12166">MGKAQEHLTHGKGIVNVFCDKCDKGEPVKCENGGFPHPRKCNKKCVCPSGYGGSKCKTRPAAKICGKELIATPEPKLLPLTIRNTKKIYDYANCTYWIKSPNNTVIEIEI</sequence>